<dbReference type="InterPro" id="IPR037126">
    <property type="entry name" value="PdaC/RsiV-like_sf"/>
</dbReference>
<evidence type="ECO:0000313" key="3">
    <source>
        <dbReference type="EMBL" id="SFV52832.1"/>
    </source>
</evidence>
<gene>
    <name evidence="3" type="ORF">MNB_SV-6-1433</name>
</gene>
<feature type="domain" description="Deacetylase PdaC" evidence="2">
    <location>
        <begin position="49"/>
        <end position="133"/>
    </location>
</feature>
<evidence type="ECO:0000259" key="2">
    <source>
        <dbReference type="Pfam" id="PF13739"/>
    </source>
</evidence>
<proteinExistence type="predicted"/>
<reference evidence="3" key="1">
    <citation type="submission" date="2016-10" db="EMBL/GenBank/DDBJ databases">
        <authorList>
            <person name="de Groot N.N."/>
        </authorList>
    </citation>
    <scope>NUCLEOTIDE SEQUENCE</scope>
</reference>
<sequence>MKYIIALVLIVVTLFSKESSDGFYKLKSIVTQQSECMSGRENRLCLNKKFTYPKSDILNDDIANGLDIYIQKLKSEFQKESLESYEITVDDIDTFGVSEYLIESRLKLFDYNRPILTLQSYSYAYTGGAHGNYNIEYINYDVEAKKEYSLEDLVDFNNSKFLHIAKIEYKKSEALLPDESLQNAGWFEDRFQLTTNFAVTKSGLLFSYAPYEIKSFASGITTFLLTYDKFLSFIKPNTPLVKVAQEYKRDRSKKIVSKLENGGKIEITITDNGNSYFLKATVESYGKNPKTWLSLSFPQLDRDHLKKLSSYGVNTFKIYPKGSRIYNKKRKSVMRANYPLVEATRKNGEYSISLKIRKDRYIPYSCVNYRVTTRSSNLLKDRFDFSFEDQQGFIVKRVCF</sequence>
<organism evidence="3">
    <name type="scientific">hydrothermal vent metagenome</name>
    <dbReference type="NCBI Taxonomy" id="652676"/>
    <lineage>
        <taxon>unclassified sequences</taxon>
        <taxon>metagenomes</taxon>
        <taxon>ecological metagenomes</taxon>
    </lineage>
</organism>
<dbReference type="InterPro" id="IPR025303">
    <property type="entry name" value="PdaC"/>
</dbReference>
<accession>A0A1W1BH28</accession>
<dbReference type="AlphaFoldDB" id="A0A1W1BH28"/>
<protein>
    <recommendedName>
        <fullName evidence="4">DUF3298 domain-containing protein</fullName>
    </recommendedName>
</protein>
<evidence type="ECO:0000259" key="1">
    <source>
        <dbReference type="Pfam" id="PF11738"/>
    </source>
</evidence>
<feature type="domain" description="DUF3298" evidence="1">
    <location>
        <begin position="165"/>
        <end position="228"/>
    </location>
</feature>
<name>A0A1W1BH28_9ZZZZ</name>
<dbReference type="Pfam" id="PF13739">
    <property type="entry name" value="PdaC"/>
    <property type="match status" value="1"/>
</dbReference>
<dbReference type="InterPro" id="IPR021729">
    <property type="entry name" value="DUF3298"/>
</dbReference>
<dbReference type="Gene3D" id="3.90.640.20">
    <property type="entry name" value="Heat-shock cognate protein, ATPase"/>
    <property type="match status" value="1"/>
</dbReference>
<dbReference type="Gene3D" id="3.30.565.40">
    <property type="entry name" value="Fervidobacterium nodosum Rt17-B1 like"/>
    <property type="match status" value="1"/>
</dbReference>
<evidence type="ECO:0008006" key="4">
    <source>
        <dbReference type="Google" id="ProtNLM"/>
    </source>
</evidence>
<dbReference type="EMBL" id="FPHC01000027">
    <property type="protein sequence ID" value="SFV52832.1"/>
    <property type="molecule type" value="Genomic_DNA"/>
</dbReference>
<dbReference type="Pfam" id="PF11738">
    <property type="entry name" value="DUF3298"/>
    <property type="match status" value="1"/>
</dbReference>